<proteinExistence type="predicted"/>
<evidence type="ECO:0000259" key="1">
    <source>
        <dbReference type="PROSITE" id="PS50943"/>
    </source>
</evidence>
<dbReference type="CDD" id="cd00093">
    <property type="entry name" value="HTH_XRE"/>
    <property type="match status" value="1"/>
</dbReference>
<comment type="caution">
    <text evidence="2">The sequence shown here is derived from an EMBL/GenBank/DDBJ whole genome shotgun (WGS) entry which is preliminary data.</text>
</comment>
<evidence type="ECO:0000313" key="3">
    <source>
        <dbReference type="Proteomes" id="UP000018433"/>
    </source>
</evidence>
<evidence type="ECO:0000313" key="2">
    <source>
        <dbReference type="EMBL" id="ENV59720.1"/>
    </source>
</evidence>
<dbReference type="SUPFAM" id="SSF47413">
    <property type="entry name" value="lambda repressor-like DNA-binding domains"/>
    <property type="match status" value="1"/>
</dbReference>
<dbReference type="Gene3D" id="1.10.260.40">
    <property type="entry name" value="lambda repressor-like DNA-binding domains"/>
    <property type="match status" value="1"/>
</dbReference>
<keyword evidence="3" id="KW-1185">Reference proteome</keyword>
<dbReference type="PROSITE" id="PS50943">
    <property type="entry name" value="HTH_CROC1"/>
    <property type="match status" value="1"/>
</dbReference>
<dbReference type="SMART" id="SM00530">
    <property type="entry name" value="HTH_XRE"/>
    <property type="match status" value="1"/>
</dbReference>
<sequence length="74" mass="8675">MPTLQQWLISQRELKQLSQEQLAEKLGKCVSYIQHIEQGQHILDVIEYLKYCRCIDADPNTGISLIEQQFIDNQ</sequence>
<dbReference type="EMBL" id="APPV01000011">
    <property type="protein sequence ID" value="ENV59720.1"/>
    <property type="molecule type" value="Genomic_DNA"/>
</dbReference>
<dbReference type="InterPro" id="IPR001387">
    <property type="entry name" value="Cro/C1-type_HTH"/>
</dbReference>
<gene>
    <name evidence="2" type="ORF">F950_02273</name>
</gene>
<dbReference type="Pfam" id="PF01381">
    <property type="entry name" value="HTH_3"/>
    <property type="match status" value="1"/>
</dbReference>
<organism evidence="2 3">
    <name type="scientific">Acinetobacter soli NIPH 2899</name>
    <dbReference type="NCBI Taxonomy" id="1217677"/>
    <lineage>
        <taxon>Bacteria</taxon>
        <taxon>Pseudomonadati</taxon>
        <taxon>Pseudomonadota</taxon>
        <taxon>Gammaproteobacteria</taxon>
        <taxon>Moraxellales</taxon>
        <taxon>Moraxellaceae</taxon>
        <taxon>Acinetobacter</taxon>
    </lineage>
</organism>
<feature type="domain" description="HTH cro/C1-type" evidence="1">
    <location>
        <begin position="8"/>
        <end position="63"/>
    </location>
</feature>
<protein>
    <recommendedName>
        <fullName evidence="1">HTH cro/C1-type domain-containing protein</fullName>
    </recommendedName>
</protein>
<accession>A0ABP2U4Q7</accession>
<dbReference type="Proteomes" id="UP000018433">
    <property type="component" value="Unassembled WGS sequence"/>
</dbReference>
<name>A0ABP2U4Q7_9GAMM</name>
<dbReference type="InterPro" id="IPR010982">
    <property type="entry name" value="Lambda_DNA-bd_dom_sf"/>
</dbReference>
<dbReference type="RefSeq" id="WP_004946972.1">
    <property type="nucleotide sequence ID" value="NZ_KB849643.1"/>
</dbReference>
<reference evidence="2 3" key="1">
    <citation type="submission" date="2013-02" db="EMBL/GenBank/DDBJ databases">
        <title>The Genome Sequence of Acinetobacter soli NIPH 2899.</title>
        <authorList>
            <consortium name="The Broad Institute Genome Sequencing Platform"/>
            <consortium name="The Broad Institute Genome Sequencing Center for Infectious Disease"/>
            <person name="Cerqueira G."/>
            <person name="Feldgarden M."/>
            <person name="Courvalin P."/>
            <person name="Perichon B."/>
            <person name="Grillot-Courvalin C."/>
            <person name="Clermont D."/>
            <person name="Rocha E."/>
            <person name="Yoon E.-J."/>
            <person name="Nemec A."/>
            <person name="Walker B."/>
            <person name="Young S.K."/>
            <person name="Zeng Q."/>
            <person name="Gargeya S."/>
            <person name="Fitzgerald M."/>
            <person name="Haas B."/>
            <person name="Abouelleil A."/>
            <person name="Alvarado L."/>
            <person name="Arachchi H.M."/>
            <person name="Berlin A.M."/>
            <person name="Chapman S.B."/>
            <person name="Dewar J."/>
            <person name="Goldberg J."/>
            <person name="Griggs A."/>
            <person name="Gujja S."/>
            <person name="Hansen M."/>
            <person name="Howarth C."/>
            <person name="Imamovic A."/>
            <person name="Larimer J."/>
            <person name="McCowan C."/>
            <person name="Murphy C."/>
            <person name="Neiman D."/>
            <person name="Pearson M."/>
            <person name="Priest M."/>
            <person name="Roberts A."/>
            <person name="Saif S."/>
            <person name="Shea T."/>
            <person name="Sisk P."/>
            <person name="Sykes S."/>
            <person name="Wortman J."/>
            <person name="Nusbaum C."/>
            <person name="Birren B."/>
        </authorList>
    </citation>
    <scope>NUCLEOTIDE SEQUENCE [LARGE SCALE GENOMIC DNA]</scope>
    <source>
        <strain evidence="2 3">NIPH 2899</strain>
    </source>
</reference>